<evidence type="ECO:0000259" key="10">
    <source>
        <dbReference type="Pfam" id="PF21694"/>
    </source>
</evidence>
<dbReference type="EC" id="2.7.7.7" evidence="1"/>
<accession>A0A9X2S7L1</accession>
<evidence type="ECO:0000256" key="3">
    <source>
        <dbReference type="ARBA" id="ARBA00022679"/>
    </source>
</evidence>
<dbReference type="InterPro" id="IPR005790">
    <property type="entry name" value="DNA_polIII_delta"/>
</dbReference>
<proteinExistence type="inferred from homology"/>
<dbReference type="Gene3D" id="1.10.8.60">
    <property type="match status" value="1"/>
</dbReference>
<evidence type="ECO:0000259" key="9">
    <source>
        <dbReference type="Pfam" id="PF06144"/>
    </source>
</evidence>
<gene>
    <name evidence="11" type="primary">holA</name>
    <name evidence="11" type="ORF">NQZ67_04870</name>
</gene>
<dbReference type="RefSeq" id="WP_257443263.1">
    <property type="nucleotide sequence ID" value="NZ_JANIPJ010000002.1"/>
</dbReference>
<comment type="caution">
    <text evidence="11">The sequence shown here is derived from an EMBL/GenBank/DDBJ whole genome shotgun (WGS) entry which is preliminary data.</text>
</comment>
<dbReference type="Proteomes" id="UP001141950">
    <property type="component" value="Unassembled WGS sequence"/>
</dbReference>
<dbReference type="Pfam" id="PF21694">
    <property type="entry name" value="DNA_pol3_delta_C"/>
    <property type="match status" value="1"/>
</dbReference>
<dbReference type="AlphaFoldDB" id="A0A9X2S7L1"/>
<keyword evidence="4 11" id="KW-0548">Nucleotidyltransferase</keyword>
<keyword evidence="6" id="KW-0239">DNA-directed DNA polymerase</keyword>
<dbReference type="PANTHER" id="PTHR34388:SF1">
    <property type="entry name" value="DNA POLYMERASE III SUBUNIT DELTA"/>
    <property type="match status" value="1"/>
</dbReference>
<dbReference type="GO" id="GO:0006261">
    <property type="term" value="P:DNA-templated DNA replication"/>
    <property type="evidence" value="ECO:0007669"/>
    <property type="project" value="TreeGrafter"/>
</dbReference>
<keyword evidence="3 11" id="KW-0808">Transferase</keyword>
<name>A0A9X2S7L1_9BACL</name>
<evidence type="ECO:0000256" key="4">
    <source>
        <dbReference type="ARBA" id="ARBA00022695"/>
    </source>
</evidence>
<dbReference type="PANTHER" id="PTHR34388">
    <property type="entry name" value="DNA POLYMERASE III SUBUNIT DELTA"/>
    <property type="match status" value="1"/>
</dbReference>
<evidence type="ECO:0000313" key="12">
    <source>
        <dbReference type="Proteomes" id="UP001141950"/>
    </source>
</evidence>
<reference evidence="11" key="1">
    <citation type="submission" date="2022-08" db="EMBL/GenBank/DDBJ databases">
        <title>The genomic sequence of strain Paenibacillus sp. SCIV0701.</title>
        <authorList>
            <person name="Zhao H."/>
        </authorList>
    </citation>
    <scope>NUCLEOTIDE SEQUENCE</scope>
    <source>
        <strain evidence="11">SCIV0701</strain>
    </source>
</reference>
<evidence type="ECO:0000313" key="11">
    <source>
        <dbReference type="EMBL" id="MCR2803210.1"/>
    </source>
</evidence>
<dbReference type="Gene3D" id="3.40.50.300">
    <property type="entry name" value="P-loop containing nucleotide triphosphate hydrolases"/>
    <property type="match status" value="1"/>
</dbReference>
<evidence type="ECO:0000256" key="7">
    <source>
        <dbReference type="ARBA" id="ARBA00034754"/>
    </source>
</evidence>
<dbReference type="InterPro" id="IPR048466">
    <property type="entry name" value="DNA_pol3_delta-like_C"/>
</dbReference>
<dbReference type="InterPro" id="IPR010372">
    <property type="entry name" value="DNA_pol3_delta_N"/>
</dbReference>
<comment type="similarity">
    <text evidence="7">Belongs to the DNA polymerase HolA subunit family.</text>
</comment>
<feature type="domain" description="DNA polymerase III delta N-terminal" evidence="9">
    <location>
        <begin position="19"/>
        <end position="142"/>
    </location>
</feature>
<dbReference type="NCBIfam" id="TIGR01128">
    <property type="entry name" value="holA"/>
    <property type="match status" value="1"/>
</dbReference>
<dbReference type="GO" id="GO:0003677">
    <property type="term" value="F:DNA binding"/>
    <property type="evidence" value="ECO:0007669"/>
    <property type="project" value="InterPro"/>
</dbReference>
<dbReference type="GO" id="GO:0009360">
    <property type="term" value="C:DNA polymerase III complex"/>
    <property type="evidence" value="ECO:0007669"/>
    <property type="project" value="InterPro"/>
</dbReference>
<dbReference type="GO" id="GO:0003887">
    <property type="term" value="F:DNA-directed DNA polymerase activity"/>
    <property type="evidence" value="ECO:0007669"/>
    <property type="project" value="UniProtKB-KW"/>
</dbReference>
<evidence type="ECO:0000256" key="2">
    <source>
        <dbReference type="ARBA" id="ARBA00017703"/>
    </source>
</evidence>
<dbReference type="EMBL" id="JANIPJ010000002">
    <property type="protein sequence ID" value="MCR2803210.1"/>
    <property type="molecule type" value="Genomic_DNA"/>
</dbReference>
<organism evidence="11 12">
    <name type="scientific">Paenibacillus soyae</name>
    <dbReference type="NCBI Taxonomy" id="2969249"/>
    <lineage>
        <taxon>Bacteria</taxon>
        <taxon>Bacillati</taxon>
        <taxon>Bacillota</taxon>
        <taxon>Bacilli</taxon>
        <taxon>Bacillales</taxon>
        <taxon>Paenibacillaceae</taxon>
        <taxon>Paenibacillus</taxon>
    </lineage>
</organism>
<protein>
    <recommendedName>
        <fullName evidence="2">DNA polymerase III subunit delta</fullName>
        <ecNumber evidence="1">2.7.7.7</ecNumber>
    </recommendedName>
</protein>
<evidence type="ECO:0000256" key="1">
    <source>
        <dbReference type="ARBA" id="ARBA00012417"/>
    </source>
</evidence>
<dbReference type="InterPro" id="IPR027417">
    <property type="entry name" value="P-loop_NTPase"/>
</dbReference>
<keyword evidence="12" id="KW-1185">Reference proteome</keyword>
<sequence length="343" mass="38656">MEIKDALKEIKAGKFRPVYVLFGKDRYRMEQFIDTLASAMFGPDEREMGVMKFDTGETPLEEAVMEAESPPFFLERKLVLVRDATVFAAGGKENAKLEHRPETMLNYLELPLETSVIVFAVQADKLDERRKLVKTLKDRNSLIAFPELDTPELKRWMLRRAESQNRTMTEAAAELLFSRVGVNMGQLAQEVDKLCLHAGEGGVIDAEQAAMLTAATVEEDVFALVDAIAELRVDKALELYRQLLVRKEEPIKIAALIARQLRIMLQIKELEQQYSPQQMAGQLGLHPYAVKLAAEKSRKFKTARLGRLLSSLADLDYGMKTGIIDKTFGLEMYLLSLAQDKGA</sequence>
<feature type="domain" description="DNA polymerase III delta subunit-like C-terminal" evidence="10">
    <location>
        <begin position="218"/>
        <end position="336"/>
    </location>
</feature>
<keyword evidence="5" id="KW-0235">DNA replication</keyword>
<evidence type="ECO:0000256" key="8">
    <source>
        <dbReference type="ARBA" id="ARBA00049244"/>
    </source>
</evidence>
<dbReference type="Gene3D" id="1.20.272.10">
    <property type="match status" value="1"/>
</dbReference>
<evidence type="ECO:0000256" key="5">
    <source>
        <dbReference type="ARBA" id="ARBA00022705"/>
    </source>
</evidence>
<dbReference type="Pfam" id="PF06144">
    <property type="entry name" value="DNA_pol3_delta"/>
    <property type="match status" value="1"/>
</dbReference>
<comment type="catalytic activity">
    <reaction evidence="8">
        <text>DNA(n) + a 2'-deoxyribonucleoside 5'-triphosphate = DNA(n+1) + diphosphate</text>
        <dbReference type="Rhea" id="RHEA:22508"/>
        <dbReference type="Rhea" id="RHEA-COMP:17339"/>
        <dbReference type="Rhea" id="RHEA-COMP:17340"/>
        <dbReference type="ChEBI" id="CHEBI:33019"/>
        <dbReference type="ChEBI" id="CHEBI:61560"/>
        <dbReference type="ChEBI" id="CHEBI:173112"/>
        <dbReference type="EC" id="2.7.7.7"/>
    </reaction>
</comment>
<dbReference type="InterPro" id="IPR008921">
    <property type="entry name" value="DNA_pol3_clamp-load_cplx_C"/>
</dbReference>
<dbReference type="SUPFAM" id="SSF52540">
    <property type="entry name" value="P-loop containing nucleoside triphosphate hydrolases"/>
    <property type="match status" value="1"/>
</dbReference>
<evidence type="ECO:0000256" key="6">
    <source>
        <dbReference type="ARBA" id="ARBA00022932"/>
    </source>
</evidence>
<dbReference type="SUPFAM" id="SSF48019">
    <property type="entry name" value="post-AAA+ oligomerization domain-like"/>
    <property type="match status" value="1"/>
</dbReference>